<proteinExistence type="predicted"/>
<evidence type="ECO:0000313" key="2">
    <source>
        <dbReference type="EMBL" id="MEK8033987.1"/>
    </source>
</evidence>
<evidence type="ECO:0000313" key="3">
    <source>
        <dbReference type="Proteomes" id="UP001371218"/>
    </source>
</evidence>
<organism evidence="2 3">
    <name type="scientific">Ideonella lacteola</name>
    <dbReference type="NCBI Taxonomy" id="2984193"/>
    <lineage>
        <taxon>Bacteria</taxon>
        <taxon>Pseudomonadati</taxon>
        <taxon>Pseudomonadota</taxon>
        <taxon>Betaproteobacteria</taxon>
        <taxon>Burkholderiales</taxon>
        <taxon>Sphaerotilaceae</taxon>
        <taxon>Ideonella</taxon>
    </lineage>
</organism>
<comment type="caution">
    <text evidence="2">The sequence shown here is derived from an EMBL/GenBank/DDBJ whole genome shotgun (WGS) entry which is preliminary data.</text>
</comment>
<sequence>MTQRLKNLLSNTNAQLGYSHFDAMLVIAVLGYFALALADLAGLKG</sequence>
<protein>
    <submittedName>
        <fullName evidence="2">Uncharacterized protein</fullName>
    </submittedName>
</protein>
<dbReference type="EMBL" id="JBBUTG010000023">
    <property type="protein sequence ID" value="MEK8033987.1"/>
    <property type="molecule type" value="Genomic_DNA"/>
</dbReference>
<name>A0ABU9BVJ6_9BURK</name>
<dbReference type="Proteomes" id="UP001371218">
    <property type="component" value="Unassembled WGS sequence"/>
</dbReference>
<reference evidence="2 3" key="1">
    <citation type="submission" date="2024-04" db="EMBL/GenBank/DDBJ databases">
        <title>Novel species of the genus Ideonella isolated from streams.</title>
        <authorList>
            <person name="Lu H."/>
        </authorList>
    </citation>
    <scope>NUCLEOTIDE SEQUENCE [LARGE SCALE GENOMIC DNA]</scope>
    <source>
        <strain evidence="2 3">DXS29W</strain>
    </source>
</reference>
<keyword evidence="1" id="KW-1133">Transmembrane helix</keyword>
<dbReference type="RefSeq" id="WP_341428409.1">
    <property type="nucleotide sequence ID" value="NZ_JBBUTG010000023.1"/>
</dbReference>
<keyword evidence="1" id="KW-0812">Transmembrane</keyword>
<keyword evidence="3" id="KW-1185">Reference proteome</keyword>
<keyword evidence="1" id="KW-0472">Membrane</keyword>
<evidence type="ECO:0000256" key="1">
    <source>
        <dbReference type="SAM" id="Phobius"/>
    </source>
</evidence>
<accession>A0ABU9BVJ6</accession>
<feature type="transmembrane region" description="Helical" evidence="1">
    <location>
        <begin position="21"/>
        <end position="43"/>
    </location>
</feature>
<gene>
    <name evidence="2" type="ORF">AACH06_24440</name>
</gene>